<dbReference type="AlphaFoldDB" id="J0WWM0"/>
<dbReference type="EMBL" id="JH687805">
    <property type="protein sequence ID" value="EJD40199.1"/>
    <property type="molecule type" value="Genomic_DNA"/>
</dbReference>
<protein>
    <submittedName>
        <fullName evidence="1">Uncharacterized protein</fullName>
    </submittedName>
</protein>
<gene>
    <name evidence="1" type="ORF">AURDEDRAFT_170777</name>
</gene>
<reference evidence="2" key="1">
    <citation type="journal article" date="2012" name="Science">
        <title>The Paleozoic origin of enzymatic lignin decomposition reconstructed from 31 fungal genomes.</title>
        <authorList>
            <person name="Floudas D."/>
            <person name="Binder M."/>
            <person name="Riley R."/>
            <person name="Barry K."/>
            <person name="Blanchette R.A."/>
            <person name="Henrissat B."/>
            <person name="Martinez A.T."/>
            <person name="Otillar R."/>
            <person name="Spatafora J.W."/>
            <person name="Yadav J.S."/>
            <person name="Aerts A."/>
            <person name="Benoit I."/>
            <person name="Boyd A."/>
            <person name="Carlson A."/>
            <person name="Copeland A."/>
            <person name="Coutinho P.M."/>
            <person name="de Vries R.P."/>
            <person name="Ferreira P."/>
            <person name="Findley K."/>
            <person name="Foster B."/>
            <person name="Gaskell J."/>
            <person name="Glotzer D."/>
            <person name="Gorecki P."/>
            <person name="Heitman J."/>
            <person name="Hesse C."/>
            <person name="Hori C."/>
            <person name="Igarashi K."/>
            <person name="Jurgens J.A."/>
            <person name="Kallen N."/>
            <person name="Kersten P."/>
            <person name="Kohler A."/>
            <person name="Kuees U."/>
            <person name="Kumar T.K.A."/>
            <person name="Kuo A."/>
            <person name="LaButti K."/>
            <person name="Larrondo L.F."/>
            <person name="Lindquist E."/>
            <person name="Ling A."/>
            <person name="Lombard V."/>
            <person name="Lucas S."/>
            <person name="Lundell T."/>
            <person name="Martin R."/>
            <person name="McLaughlin D.J."/>
            <person name="Morgenstern I."/>
            <person name="Morin E."/>
            <person name="Murat C."/>
            <person name="Nagy L.G."/>
            <person name="Nolan M."/>
            <person name="Ohm R.A."/>
            <person name="Patyshakuliyeva A."/>
            <person name="Rokas A."/>
            <person name="Ruiz-Duenas F.J."/>
            <person name="Sabat G."/>
            <person name="Salamov A."/>
            <person name="Samejima M."/>
            <person name="Schmutz J."/>
            <person name="Slot J.C."/>
            <person name="St John F."/>
            <person name="Stenlid J."/>
            <person name="Sun H."/>
            <person name="Sun S."/>
            <person name="Syed K."/>
            <person name="Tsang A."/>
            <person name="Wiebenga A."/>
            <person name="Young D."/>
            <person name="Pisabarro A."/>
            <person name="Eastwood D.C."/>
            <person name="Martin F."/>
            <person name="Cullen D."/>
            <person name="Grigoriev I.V."/>
            <person name="Hibbett D.S."/>
        </authorList>
    </citation>
    <scope>NUCLEOTIDE SEQUENCE [LARGE SCALE GENOMIC DNA]</scope>
    <source>
        <strain evidence="2">TFB10046</strain>
    </source>
</reference>
<organism evidence="1 2">
    <name type="scientific">Auricularia subglabra (strain TFB-10046 / SS5)</name>
    <name type="common">White-rot fungus</name>
    <name type="synonym">Auricularia delicata (strain TFB10046)</name>
    <dbReference type="NCBI Taxonomy" id="717982"/>
    <lineage>
        <taxon>Eukaryota</taxon>
        <taxon>Fungi</taxon>
        <taxon>Dikarya</taxon>
        <taxon>Basidiomycota</taxon>
        <taxon>Agaricomycotina</taxon>
        <taxon>Agaricomycetes</taxon>
        <taxon>Auriculariales</taxon>
        <taxon>Auriculariaceae</taxon>
        <taxon>Auricularia</taxon>
    </lineage>
</organism>
<dbReference type="Proteomes" id="UP000006514">
    <property type="component" value="Unassembled WGS sequence"/>
</dbReference>
<evidence type="ECO:0000313" key="1">
    <source>
        <dbReference type="EMBL" id="EJD40199.1"/>
    </source>
</evidence>
<sequence length="120" mass="13835">MNLTSTLLYRVLGGRVSISTLFEYVLIYTHVHRAFPYVDATLQAFCGEMIFSLFYLSQRSEGIDCAASEVEEGLARAAELYRDCKSLRQRFRVSMQFARVGTKIRQSFSKPERILDCFEI</sequence>
<proteinExistence type="predicted"/>
<name>J0WWM0_AURST</name>
<dbReference type="KEGG" id="adl:AURDEDRAFT_170777"/>
<evidence type="ECO:0000313" key="2">
    <source>
        <dbReference type="Proteomes" id="UP000006514"/>
    </source>
</evidence>
<keyword evidence="2" id="KW-1185">Reference proteome</keyword>
<accession>J0WWM0</accession>
<dbReference type="InParanoid" id="J0WWM0"/>